<gene>
    <name evidence="4" type="ORF">UFOPK2761_00151</name>
</gene>
<protein>
    <submittedName>
        <fullName evidence="4">Unannotated protein</fullName>
    </submittedName>
</protein>
<name>A0A6J6RU16_9ZZZZ</name>
<feature type="domain" description="NodB homology" evidence="3">
    <location>
        <begin position="63"/>
        <end position="264"/>
    </location>
</feature>
<evidence type="ECO:0000256" key="2">
    <source>
        <dbReference type="ARBA" id="ARBA00022729"/>
    </source>
</evidence>
<dbReference type="InterPro" id="IPR051398">
    <property type="entry name" value="Polysacch_Deacetylase"/>
</dbReference>
<dbReference type="AlphaFoldDB" id="A0A6J6RU16"/>
<evidence type="ECO:0000256" key="1">
    <source>
        <dbReference type="ARBA" id="ARBA00004613"/>
    </source>
</evidence>
<keyword evidence="2" id="KW-0732">Signal</keyword>
<evidence type="ECO:0000313" key="4">
    <source>
        <dbReference type="EMBL" id="CAB4725889.1"/>
    </source>
</evidence>
<dbReference type="GO" id="GO:0005975">
    <property type="term" value="P:carbohydrate metabolic process"/>
    <property type="evidence" value="ECO:0007669"/>
    <property type="project" value="InterPro"/>
</dbReference>
<dbReference type="CDD" id="cd10918">
    <property type="entry name" value="CE4_NodB_like_5s_6s"/>
    <property type="match status" value="1"/>
</dbReference>
<dbReference type="EMBL" id="CAEZYQ010000001">
    <property type="protein sequence ID" value="CAB4725889.1"/>
    <property type="molecule type" value="Genomic_DNA"/>
</dbReference>
<organism evidence="4">
    <name type="scientific">freshwater metagenome</name>
    <dbReference type="NCBI Taxonomy" id="449393"/>
    <lineage>
        <taxon>unclassified sequences</taxon>
        <taxon>metagenomes</taxon>
        <taxon>ecological metagenomes</taxon>
    </lineage>
</organism>
<dbReference type="PANTHER" id="PTHR34216:SF3">
    <property type="entry name" value="POLY-BETA-1,6-N-ACETYL-D-GLUCOSAMINE N-DEACETYLASE"/>
    <property type="match status" value="1"/>
</dbReference>
<evidence type="ECO:0000259" key="3">
    <source>
        <dbReference type="PROSITE" id="PS51677"/>
    </source>
</evidence>
<dbReference type="PANTHER" id="PTHR34216">
    <property type="match status" value="1"/>
</dbReference>
<dbReference type="InterPro" id="IPR011330">
    <property type="entry name" value="Glyco_hydro/deAcase_b/a-brl"/>
</dbReference>
<dbReference type="PROSITE" id="PS51677">
    <property type="entry name" value="NODB"/>
    <property type="match status" value="1"/>
</dbReference>
<dbReference type="Gene3D" id="3.20.20.370">
    <property type="entry name" value="Glycoside hydrolase/deacetylase"/>
    <property type="match status" value="1"/>
</dbReference>
<accession>A0A6J6RU16</accession>
<proteinExistence type="predicted"/>
<dbReference type="SUPFAM" id="SSF88713">
    <property type="entry name" value="Glycoside hydrolase/deacetylase"/>
    <property type="match status" value="1"/>
</dbReference>
<dbReference type="GO" id="GO:0016810">
    <property type="term" value="F:hydrolase activity, acting on carbon-nitrogen (but not peptide) bonds"/>
    <property type="evidence" value="ECO:0007669"/>
    <property type="project" value="InterPro"/>
</dbReference>
<reference evidence="4" key="1">
    <citation type="submission" date="2020-05" db="EMBL/GenBank/DDBJ databases">
        <authorList>
            <person name="Chiriac C."/>
            <person name="Salcher M."/>
            <person name="Ghai R."/>
            <person name="Kavagutti S V."/>
        </authorList>
    </citation>
    <scope>NUCLEOTIDE SEQUENCE</scope>
</reference>
<comment type="subcellular location">
    <subcellularLocation>
        <location evidence="1">Secreted</location>
    </subcellularLocation>
</comment>
<dbReference type="InterPro" id="IPR002509">
    <property type="entry name" value="NODB_dom"/>
</dbReference>
<dbReference type="Pfam" id="PF01522">
    <property type="entry name" value="Polysacc_deac_1"/>
    <property type="match status" value="1"/>
</dbReference>
<sequence length="264" mass="28389">MSAAARPLPVLMYHSVGGPVPERLRELSVPADRLDEQLGALADAGYALLGLTEALARHARGDRVVALTFDDGYTDFVHAGLEVLARHDARSTLYVPTRHLGGHATWLPDGGHLAILDARAVREVADRGHEIGSHGAVHVPLDVLPGALAAAQLRESRHALEDVVARRVESFCYPHGYHSRRLREQVRRAGYTNACAIGHRTSPPGEDPRAVSRLLVGPDHDGPAVLRLVHGGGPHGPVPALKRLAGPAWRATRRTALATGRTWT</sequence>
<dbReference type="GO" id="GO:0005576">
    <property type="term" value="C:extracellular region"/>
    <property type="evidence" value="ECO:0007669"/>
    <property type="project" value="UniProtKB-SubCell"/>
</dbReference>